<proteinExistence type="predicted"/>
<dbReference type="EMBL" id="JGZN01000006">
    <property type="protein sequence ID" value="KFI93193.1"/>
    <property type="molecule type" value="Genomic_DNA"/>
</dbReference>
<dbReference type="Proteomes" id="UP000029066">
    <property type="component" value="Unassembled WGS sequence"/>
</dbReference>
<evidence type="ECO:0000313" key="2">
    <source>
        <dbReference type="Proteomes" id="UP000029066"/>
    </source>
</evidence>
<dbReference type="RefSeq" id="WP_033890405.1">
    <property type="nucleotide sequence ID" value="NZ_JDUT01000003.1"/>
</dbReference>
<sequence length="61" mass="6801">MGARRKPVTLAQLAGQEHRPLDRIVQAANRCGIQGAHATLRVTANQAAEIIRQLDIEDWDR</sequence>
<dbReference type="STRING" id="1437607.BISA_1358"/>
<comment type="caution">
    <text evidence="1">The sequence shown here is derived from an EMBL/GenBank/DDBJ whole genome shotgun (WGS) entry which is preliminary data.</text>
</comment>
<accession>A0A087DCE3</accession>
<name>A0A087DCE3_9BIFI</name>
<reference evidence="1 2" key="1">
    <citation type="submission" date="2014-03" db="EMBL/GenBank/DDBJ databases">
        <title>Genomics of Bifidobacteria.</title>
        <authorList>
            <person name="Ventura M."/>
            <person name="Milani C."/>
            <person name="Lugli G.A."/>
        </authorList>
    </citation>
    <scope>NUCLEOTIDE SEQUENCE [LARGE SCALE GENOMIC DNA]</scope>
    <source>
        <strain evidence="1 2">DSM 23967</strain>
    </source>
</reference>
<protein>
    <submittedName>
        <fullName evidence="1">Uncharacterized protein</fullName>
    </submittedName>
</protein>
<organism evidence="1 2">
    <name type="scientific">Bifidobacterium saguini DSM 23967</name>
    <dbReference type="NCBI Taxonomy" id="1437607"/>
    <lineage>
        <taxon>Bacteria</taxon>
        <taxon>Bacillati</taxon>
        <taxon>Actinomycetota</taxon>
        <taxon>Actinomycetes</taxon>
        <taxon>Bifidobacteriales</taxon>
        <taxon>Bifidobacteriaceae</taxon>
        <taxon>Bifidobacterium</taxon>
    </lineage>
</organism>
<evidence type="ECO:0000313" key="1">
    <source>
        <dbReference type="EMBL" id="KFI93193.1"/>
    </source>
</evidence>
<dbReference type="AlphaFoldDB" id="A0A087DCE3"/>
<gene>
    <name evidence="1" type="ORF">BISA_1358</name>
</gene>